<dbReference type="EMBL" id="SZOH01001322">
    <property type="protein sequence ID" value="TKJ01415.1"/>
    <property type="molecule type" value="Genomic_DNA"/>
</dbReference>
<dbReference type="Proteomes" id="UP000308444">
    <property type="component" value="Unassembled WGS sequence"/>
</dbReference>
<sequence>DVADVIRPYKEVITYLQHVEDDSFLNELVQFKGGEEARDAILTFLNKYGMRCSGEIDITKTRWSEKPTTIIPMILNNIRDFEYGASKRKFEEGLQEALKKEEELVDRLQHLSGGKQKKHV</sequence>
<dbReference type="PANTHER" id="PTHR43615:SF1">
    <property type="entry name" value="PPDK_N DOMAIN-CONTAINING PROTEIN"/>
    <property type="match status" value="1"/>
</dbReference>
<reference evidence="1 2" key="1">
    <citation type="journal article" date="2019" name="Environ. Microbiol.">
        <title>An active ?-lactamase is a part of an orchestrated cell wall stress resistance network of Bacillus subtilis and related rhizosphere species.</title>
        <authorList>
            <person name="Bucher T."/>
            <person name="Keren-Paz A."/>
            <person name="Hausser J."/>
            <person name="Olender T."/>
            <person name="Cytryn E."/>
            <person name="Kolodkin-Gal I."/>
        </authorList>
    </citation>
    <scope>NUCLEOTIDE SEQUENCE [LARGE SCALE GENOMIC DNA]</scope>
    <source>
        <strain evidence="1 2">I32</strain>
    </source>
</reference>
<gene>
    <name evidence="1" type="ORF">FC695_19170</name>
</gene>
<dbReference type="InterPro" id="IPR051549">
    <property type="entry name" value="PEP_Utilizing_Enz"/>
</dbReference>
<name>A0A9X9A847_BACCE</name>
<accession>A0A9X9A847</accession>
<feature type="non-terminal residue" evidence="1">
    <location>
        <position position="1"/>
    </location>
</feature>
<organism evidence="1 2">
    <name type="scientific">Bacillus cereus</name>
    <dbReference type="NCBI Taxonomy" id="1396"/>
    <lineage>
        <taxon>Bacteria</taxon>
        <taxon>Bacillati</taxon>
        <taxon>Bacillota</taxon>
        <taxon>Bacilli</taxon>
        <taxon>Bacillales</taxon>
        <taxon>Bacillaceae</taxon>
        <taxon>Bacillus</taxon>
        <taxon>Bacillus cereus group</taxon>
    </lineage>
</organism>
<evidence type="ECO:0000313" key="1">
    <source>
        <dbReference type="EMBL" id="TKJ01415.1"/>
    </source>
</evidence>
<feature type="non-terminal residue" evidence="1">
    <location>
        <position position="120"/>
    </location>
</feature>
<protein>
    <submittedName>
        <fullName evidence="1">Phosphoenolpyruvate synthase</fullName>
    </submittedName>
</protein>
<comment type="caution">
    <text evidence="1">The sequence shown here is derived from an EMBL/GenBank/DDBJ whole genome shotgun (WGS) entry which is preliminary data.</text>
</comment>
<dbReference type="AlphaFoldDB" id="A0A9X9A847"/>
<evidence type="ECO:0000313" key="2">
    <source>
        <dbReference type="Proteomes" id="UP000308444"/>
    </source>
</evidence>
<dbReference type="PANTHER" id="PTHR43615">
    <property type="entry name" value="PHOSPHOENOLPYRUVATE SYNTHASE-RELATED"/>
    <property type="match status" value="1"/>
</dbReference>
<proteinExistence type="predicted"/>